<sequence length="97" mass="11360">MDRWAQDDLGAGFKAMMGRQNWLLIVSTSTANQLLYIHPPLLSVERRRSKLWENDCLEDRIEWHPCLFILQSQSHCIRVCSGLDQLSSINDKFVYIH</sequence>
<evidence type="ECO:0000313" key="1">
    <source>
        <dbReference type="EMBL" id="KAG9456962.1"/>
    </source>
</evidence>
<dbReference type="EMBL" id="JAINDJ010000002">
    <property type="protein sequence ID" value="KAG9456962.1"/>
    <property type="molecule type" value="Genomic_DNA"/>
</dbReference>
<comment type="caution">
    <text evidence="1">The sequence shown here is derived from an EMBL/GenBank/DDBJ whole genome shotgun (WGS) entry which is preliminary data.</text>
</comment>
<dbReference type="AlphaFoldDB" id="A0AAV7FB09"/>
<dbReference type="Proteomes" id="UP000825729">
    <property type="component" value="Unassembled WGS sequence"/>
</dbReference>
<evidence type="ECO:0000313" key="2">
    <source>
        <dbReference type="Proteomes" id="UP000825729"/>
    </source>
</evidence>
<gene>
    <name evidence="1" type="ORF">H6P81_001470</name>
</gene>
<reference evidence="1 2" key="1">
    <citation type="submission" date="2021-07" db="EMBL/GenBank/DDBJ databases">
        <title>The Aristolochia fimbriata genome: insights into angiosperm evolution, floral development and chemical biosynthesis.</title>
        <authorList>
            <person name="Jiao Y."/>
        </authorList>
    </citation>
    <scope>NUCLEOTIDE SEQUENCE [LARGE SCALE GENOMIC DNA]</scope>
    <source>
        <strain evidence="1">IBCAS-2021</strain>
        <tissue evidence="1">Leaf</tissue>
    </source>
</reference>
<accession>A0AAV7FB09</accession>
<keyword evidence="2" id="KW-1185">Reference proteome</keyword>
<protein>
    <submittedName>
        <fullName evidence="1">Uncharacterized protein</fullName>
    </submittedName>
</protein>
<proteinExistence type="predicted"/>
<organism evidence="1 2">
    <name type="scientific">Aristolochia fimbriata</name>
    <name type="common">White veined hardy Dutchman's pipe vine</name>
    <dbReference type="NCBI Taxonomy" id="158543"/>
    <lineage>
        <taxon>Eukaryota</taxon>
        <taxon>Viridiplantae</taxon>
        <taxon>Streptophyta</taxon>
        <taxon>Embryophyta</taxon>
        <taxon>Tracheophyta</taxon>
        <taxon>Spermatophyta</taxon>
        <taxon>Magnoliopsida</taxon>
        <taxon>Magnoliidae</taxon>
        <taxon>Piperales</taxon>
        <taxon>Aristolochiaceae</taxon>
        <taxon>Aristolochia</taxon>
    </lineage>
</organism>
<name>A0AAV7FB09_ARIFI</name>